<comment type="similarity">
    <text evidence="1">Belongs to the 'GDXG' lipolytic enzyme family.</text>
</comment>
<comment type="caution">
    <text evidence="3">The sequence shown here is derived from an EMBL/GenBank/DDBJ whole genome shotgun (WGS) entry which is preliminary data.</text>
</comment>
<dbReference type="EMBL" id="JBEAFC010000014">
    <property type="protein sequence ID" value="KAL1533276.1"/>
    <property type="molecule type" value="Genomic_DNA"/>
</dbReference>
<reference evidence="3 4" key="1">
    <citation type="submission" date="2024-06" db="EMBL/GenBank/DDBJ databases">
        <title>A chromosome level genome sequence of Diviner's sage (Salvia divinorum).</title>
        <authorList>
            <person name="Ford S.A."/>
            <person name="Ro D.-K."/>
            <person name="Ness R.W."/>
            <person name="Phillips M.A."/>
        </authorList>
    </citation>
    <scope>NUCLEOTIDE SEQUENCE [LARGE SCALE GENOMIC DNA]</scope>
    <source>
        <strain evidence="3">SAF-2024a</strain>
        <tissue evidence="3">Leaf</tissue>
    </source>
</reference>
<evidence type="ECO:0000313" key="3">
    <source>
        <dbReference type="EMBL" id="KAL1533276.1"/>
    </source>
</evidence>
<dbReference type="PANTHER" id="PTHR23024:SF546">
    <property type="entry name" value="CARBOXYLESTERASE 120-RELATED"/>
    <property type="match status" value="1"/>
</dbReference>
<name>A0ABD1FR79_SALDI</name>
<gene>
    <name evidence="3" type="ORF">AAHA92_33180</name>
</gene>
<keyword evidence="4" id="KW-1185">Reference proteome</keyword>
<dbReference type="InterPro" id="IPR013094">
    <property type="entry name" value="AB_hydrolase_3"/>
</dbReference>
<evidence type="ECO:0000313" key="4">
    <source>
        <dbReference type="Proteomes" id="UP001567538"/>
    </source>
</evidence>
<dbReference type="Pfam" id="PF07859">
    <property type="entry name" value="Abhydrolase_3"/>
    <property type="match status" value="1"/>
</dbReference>
<dbReference type="InterPro" id="IPR029058">
    <property type="entry name" value="AB_hydrolase_fold"/>
</dbReference>
<dbReference type="PANTHER" id="PTHR23024">
    <property type="entry name" value="ARYLACETAMIDE DEACETYLASE"/>
    <property type="match status" value="1"/>
</dbReference>
<dbReference type="InterPro" id="IPR050466">
    <property type="entry name" value="Carboxylest/Gibb_receptor"/>
</dbReference>
<accession>A0ABD1FR79</accession>
<sequence length="165" mass="17980">MGTDAGANIALHVGLRAAECGDNLKPLQIKGLILHQPFFGGVERTPAEMRLANNKILPIEATDLMWELSLPAGADRNHEYCNPMKGKVAQSLGLIKEKGWNVTTTSCGGDPLIDRQKEVEKALEEKGVTLVSKYVDGECHGYDLLEPSKAELLMCALKDTVHISR</sequence>
<proteinExistence type="inferred from homology"/>
<evidence type="ECO:0000259" key="2">
    <source>
        <dbReference type="Pfam" id="PF07859"/>
    </source>
</evidence>
<organism evidence="3 4">
    <name type="scientific">Salvia divinorum</name>
    <name type="common">Maria pastora</name>
    <name type="synonym">Diviner's sage</name>
    <dbReference type="NCBI Taxonomy" id="28513"/>
    <lineage>
        <taxon>Eukaryota</taxon>
        <taxon>Viridiplantae</taxon>
        <taxon>Streptophyta</taxon>
        <taxon>Embryophyta</taxon>
        <taxon>Tracheophyta</taxon>
        <taxon>Spermatophyta</taxon>
        <taxon>Magnoliopsida</taxon>
        <taxon>eudicotyledons</taxon>
        <taxon>Gunneridae</taxon>
        <taxon>Pentapetalae</taxon>
        <taxon>asterids</taxon>
        <taxon>lamiids</taxon>
        <taxon>Lamiales</taxon>
        <taxon>Lamiaceae</taxon>
        <taxon>Nepetoideae</taxon>
        <taxon>Mentheae</taxon>
        <taxon>Salviinae</taxon>
        <taxon>Salvia</taxon>
        <taxon>Salvia subgen. Calosphace</taxon>
    </lineage>
</organism>
<evidence type="ECO:0000256" key="1">
    <source>
        <dbReference type="ARBA" id="ARBA00010515"/>
    </source>
</evidence>
<dbReference type="AlphaFoldDB" id="A0ABD1FR79"/>
<dbReference type="SUPFAM" id="SSF53474">
    <property type="entry name" value="alpha/beta-Hydrolases"/>
    <property type="match status" value="1"/>
</dbReference>
<dbReference type="Gene3D" id="3.40.50.1820">
    <property type="entry name" value="alpha/beta hydrolase"/>
    <property type="match status" value="1"/>
</dbReference>
<dbReference type="Proteomes" id="UP001567538">
    <property type="component" value="Unassembled WGS sequence"/>
</dbReference>
<protein>
    <submittedName>
        <fullName evidence="3">Carboxylesterase 1-like</fullName>
    </submittedName>
</protein>
<feature type="domain" description="Alpha/beta hydrolase fold-3" evidence="2">
    <location>
        <begin position="1"/>
        <end position="142"/>
    </location>
</feature>